<dbReference type="InterPro" id="IPR012340">
    <property type="entry name" value="NA-bd_OB-fold"/>
</dbReference>
<dbReference type="PROSITE" id="PS50935">
    <property type="entry name" value="SSB"/>
    <property type="match status" value="1"/>
</dbReference>
<dbReference type="Gene3D" id="2.40.50.140">
    <property type="entry name" value="Nucleic acid-binding proteins"/>
    <property type="match status" value="1"/>
</dbReference>
<dbReference type="Proteomes" id="UP000199529">
    <property type="component" value="Unassembled WGS sequence"/>
</dbReference>
<dbReference type="RefSeq" id="WP_093278271.1">
    <property type="nucleotide sequence ID" value="NZ_FNOK01000087.1"/>
</dbReference>
<dbReference type="GO" id="GO:0006260">
    <property type="term" value="P:DNA replication"/>
    <property type="evidence" value="ECO:0007669"/>
    <property type="project" value="InterPro"/>
</dbReference>
<proteinExistence type="predicted"/>
<evidence type="ECO:0000256" key="4">
    <source>
        <dbReference type="SAM" id="MobiDB-lite"/>
    </source>
</evidence>
<evidence type="ECO:0000313" key="5">
    <source>
        <dbReference type="EMBL" id="SDZ51518.1"/>
    </source>
</evidence>
<evidence type="ECO:0000256" key="3">
    <source>
        <dbReference type="RuleBase" id="RU000524"/>
    </source>
</evidence>
<dbReference type="AlphaFoldDB" id="A0A1H3TNP5"/>
<keyword evidence="1 2" id="KW-0238">DNA-binding</keyword>
<sequence length="151" mass="16540">MPLPKINGEVARLWADPELRWTPSGRAVVTVPLVFNKRKRTDAGEWEDAGTMFVRAQAWEQFAENIAESLSKGDEVVVTGELSVRDYDRKDGSKGQSIELALYAIGPNLKRHLAKTLRIDRQDAPESTPTGDPWGSAPPPSGGSVADEPPF</sequence>
<dbReference type="InterPro" id="IPR011344">
    <property type="entry name" value="ssDNA-bd"/>
</dbReference>
<keyword evidence="6" id="KW-1185">Reference proteome</keyword>
<evidence type="ECO:0000256" key="2">
    <source>
        <dbReference type="PIRNR" id="PIRNR002070"/>
    </source>
</evidence>
<evidence type="ECO:0000256" key="1">
    <source>
        <dbReference type="ARBA" id="ARBA00023125"/>
    </source>
</evidence>
<dbReference type="CDD" id="cd04496">
    <property type="entry name" value="SSB_OBF"/>
    <property type="match status" value="1"/>
</dbReference>
<accession>A0A1H3TNP5</accession>
<dbReference type="Pfam" id="PF00436">
    <property type="entry name" value="SSB"/>
    <property type="match status" value="1"/>
</dbReference>
<evidence type="ECO:0000313" key="6">
    <source>
        <dbReference type="Proteomes" id="UP000199529"/>
    </source>
</evidence>
<dbReference type="NCBIfam" id="TIGR00621">
    <property type="entry name" value="ssb"/>
    <property type="match status" value="1"/>
</dbReference>
<reference evidence="6" key="1">
    <citation type="submission" date="2016-10" db="EMBL/GenBank/DDBJ databases">
        <authorList>
            <person name="Varghese N."/>
            <person name="Submissions S."/>
        </authorList>
    </citation>
    <scope>NUCLEOTIDE SEQUENCE [LARGE SCALE GENOMIC DNA]</scope>
    <source>
        <strain evidence="6">CGMCC 4.3530</strain>
    </source>
</reference>
<dbReference type="SUPFAM" id="SSF50249">
    <property type="entry name" value="Nucleic acid-binding proteins"/>
    <property type="match status" value="1"/>
</dbReference>
<name>A0A1H3TNP5_9PSEU</name>
<dbReference type="STRING" id="418495.SAMN05216215_108737"/>
<feature type="region of interest" description="Disordered" evidence="4">
    <location>
        <begin position="117"/>
        <end position="151"/>
    </location>
</feature>
<organism evidence="5 6">
    <name type="scientific">Saccharopolyspora shandongensis</name>
    <dbReference type="NCBI Taxonomy" id="418495"/>
    <lineage>
        <taxon>Bacteria</taxon>
        <taxon>Bacillati</taxon>
        <taxon>Actinomycetota</taxon>
        <taxon>Actinomycetes</taxon>
        <taxon>Pseudonocardiales</taxon>
        <taxon>Pseudonocardiaceae</taxon>
        <taxon>Saccharopolyspora</taxon>
    </lineage>
</organism>
<dbReference type="EMBL" id="FNOK01000087">
    <property type="protein sequence ID" value="SDZ51518.1"/>
    <property type="molecule type" value="Genomic_DNA"/>
</dbReference>
<protein>
    <recommendedName>
        <fullName evidence="2 3">Single-stranded DNA-binding protein</fullName>
    </recommendedName>
</protein>
<dbReference type="PIRSF" id="PIRSF002070">
    <property type="entry name" value="SSB"/>
    <property type="match status" value="1"/>
</dbReference>
<gene>
    <name evidence="5" type="ORF">SAMN05216215_108737</name>
</gene>
<dbReference type="OrthoDB" id="9809878at2"/>
<dbReference type="InterPro" id="IPR000424">
    <property type="entry name" value="Primosome_PriB/ssb"/>
</dbReference>
<dbReference type="GO" id="GO:0003697">
    <property type="term" value="F:single-stranded DNA binding"/>
    <property type="evidence" value="ECO:0007669"/>
    <property type="project" value="InterPro"/>
</dbReference>